<dbReference type="Proteomes" id="UP001470230">
    <property type="component" value="Unassembled WGS sequence"/>
</dbReference>
<dbReference type="PANTHER" id="PTHR24159:SF5">
    <property type="entry name" value="ANK_REP_REGION DOMAIN-CONTAINING PROTEIN"/>
    <property type="match status" value="1"/>
</dbReference>
<dbReference type="Gene3D" id="1.25.40.20">
    <property type="entry name" value="Ankyrin repeat-containing domain"/>
    <property type="match status" value="1"/>
</dbReference>
<name>A0ABR2L268_9EUKA</name>
<dbReference type="SUPFAM" id="SSF48403">
    <property type="entry name" value="Ankyrin repeat"/>
    <property type="match status" value="1"/>
</dbReference>
<dbReference type="PANTHER" id="PTHR24159">
    <property type="match status" value="1"/>
</dbReference>
<comment type="caution">
    <text evidence="1">The sequence shown here is derived from an EMBL/GenBank/DDBJ whole genome shotgun (WGS) entry which is preliminary data.</text>
</comment>
<protein>
    <recommendedName>
        <fullName evidence="3">DUF3447 domain-containing protein</fullName>
    </recommendedName>
</protein>
<evidence type="ECO:0000313" key="2">
    <source>
        <dbReference type="Proteomes" id="UP001470230"/>
    </source>
</evidence>
<organism evidence="1 2">
    <name type="scientific">Tritrichomonas musculus</name>
    <dbReference type="NCBI Taxonomy" id="1915356"/>
    <lineage>
        <taxon>Eukaryota</taxon>
        <taxon>Metamonada</taxon>
        <taxon>Parabasalia</taxon>
        <taxon>Tritrichomonadida</taxon>
        <taxon>Tritrichomonadidae</taxon>
        <taxon>Tritrichomonas</taxon>
    </lineage>
</organism>
<proteinExistence type="predicted"/>
<dbReference type="InterPro" id="IPR036770">
    <property type="entry name" value="Ankyrin_rpt-contain_sf"/>
</dbReference>
<keyword evidence="2" id="KW-1185">Reference proteome</keyword>
<accession>A0ABR2L268</accession>
<evidence type="ECO:0008006" key="3">
    <source>
        <dbReference type="Google" id="ProtNLM"/>
    </source>
</evidence>
<dbReference type="EMBL" id="JAPFFF010000002">
    <property type="protein sequence ID" value="KAK8897297.1"/>
    <property type="molecule type" value="Genomic_DNA"/>
</dbReference>
<gene>
    <name evidence="1" type="ORF">M9Y10_015237</name>
</gene>
<reference evidence="1 2" key="1">
    <citation type="submission" date="2024-04" db="EMBL/GenBank/DDBJ databases">
        <title>Tritrichomonas musculus Genome.</title>
        <authorList>
            <person name="Alves-Ferreira E."/>
            <person name="Grigg M."/>
            <person name="Lorenzi H."/>
            <person name="Galac M."/>
        </authorList>
    </citation>
    <scope>NUCLEOTIDE SEQUENCE [LARGE SCALE GENOMIC DNA]</scope>
    <source>
        <strain evidence="1 2">EAF2021</strain>
    </source>
</reference>
<sequence length="692" mass="80498">MNDENVFYKNFSSEEKRRIETSQDILSIFSQISDENIESSFSSLESLNIFSDDLIFEYIIRRIVMFCEMFPSNIDLYVRIAKKISLKFPKIKESLLMNSFHRYYFYIDCNESGFILYMLYSCIKEELLTAHELIEQFKELFRTKYQFHDDNVLFFIYFSPELEENDADFYEKVKQYTEGVIASDLLSKSIQQFYLNVYLEILVQNGFEKLKKIRNEKHITENRLFEIIYNDDIDKLHDFLSNPERSGNEVIVHSLISPYREVANKLSLISTAAFTSSVKCFKYLLMNGSKTDEVSKTMGSLAQDTIVGGNVEIIRFAQQNRVNFEGSLSTCANYFRNDIFEWLFEMKGNNIDELTKQSPTGSTVFCQSCGVGNIELALKCIEMGVDLNAADINSSPIMQAVIGGCAEIIDMLLTFGDVSEKKQSETTLIEIENDDQNDEYNDEYEYDYDNFNFEDSRWCFFDKIKPFLCIENKLNAYNVYHSMKDASSAGQTDCLKSIYNHGFTVDVSLIIRAILYSRFGTLSFLFEKVDFKNDPSNNESLIMIIQSRPINGQNKDFKIVLKKKNLLLHLIKFLVKQNDVEIVKLTFSKLSFDLEVDKNKKFLAYALNDCYETDLKLEMVDTFGFLVLHLNDEDKIDFLKNIKAKDLIVFLKTSIFKDQIIEFLVNYKNSKNIADLSLQVRKLFETLNLITQ</sequence>
<evidence type="ECO:0000313" key="1">
    <source>
        <dbReference type="EMBL" id="KAK8897297.1"/>
    </source>
</evidence>